<dbReference type="GO" id="GO:0005634">
    <property type="term" value="C:nucleus"/>
    <property type="evidence" value="ECO:0007669"/>
    <property type="project" value="UniProtKB-SubCell"/>
</dbReference>
<dbReference type="SMART" id="SM00066">
    <property type="entry name" value="GAL4"/>
    <property type="match status" value="1"/>
</dbReference>
<feature type="region of interest" description="Disordered" evidence="5">
    <location>
        <begin position="111"/>
        <end position="141"/>
    </location>
</feature>
<gene>
    <name evidence="7" type="ORF">ARMOST_17090</name>
</gene>
<dbReference type="GO" id="GO:0000981">
    <property type="term" value="F:DNA-binding transcription factor activity, RNA polymerase II-specific"/>
    <property type="evidence" value="ECO:0007669"/>
    <property type="project" value="InterPro"/>
</dbReference>
<evidence type="ECO:0000256" key="3">
    <source>
        <dbReference type="ARBA" id="ARBA00023242"/>
    </source>
</evidence>
<dbReference type="InterPro" id="IPR050613">
    <property type="entry name" value="Sec_Metabolite_Reg"/>
</dbReference>
<evidence type="ECO:0000313" key="7">
    <source>
        <dbReference type="EMBL" id="SJL13643.1"/>
    </source>
</evidence>
<dbReference type="PROSITE" id="PS50048">
    <property type="entry name" value="ZN2_CY6_FUNGAL_2"/>
    <property type="match status" value="1"/>
</dbReference>
<feature type="domain" description="Zn(2)-C6 fungal-type" evidence="6">
    <location>
        <begin position="19"/>
        <end position="48"/>
    </location>
</feature>
<comment type="subcellular location">
    <subcellularLocation>
        <location evidence="1">Nucleus</location>
    </subcellularLocation>
</comment>
<keyword evidence="3" id="KW-0539">Nucleus</keyword>
<accession>A0A284RY13</accession>
<dbReference type="Proteomes" id="UP000219338">
    <property type="component" value="Unassembled WGS sequence"/>
</dbReference>
<dbReference type="GO" id="GO:0008270">
    <property type="term" value="F:zinc ion binding"/>
    <property type="evidence" value="ECO:0007669"/>
    <property type="project" value="InterPro"/>
</dbReference>
<dbReference type="EMBL" id="FUEG01000020">
    <property type="protein sequence ID" value="SJL13643.1"/>
    <property type="molecule type" value="Genomic_DNA"/>
</dbReference>
<dbReference type="PROSITE" id="PS00463">
    <property type="entry name" value="ZN2_CY6_FUNGAL_1"/>
    <property type="match status" value="1"/>
</dbReference>
<feature type="compositionally biased region" description="Pro residues" evidence="5">
    <location>
        <begin position="677"/>
        <end position="691"/>
    </location>
</feature>
<dbReference type="STRING" id="47428.A0A284RY13"/>
<dbReference type="Gene3D" id="4.10.240.10">
    <property type="entry name" value="Zn(2)-C6 fungal-type DNA-binding domain"/>
    <property type="match status" value="1"/>
</dbReference>
<dbReference type="Pfam" id="PF04082">
    <property type="entry name" value="Fungal_trans"/>
    <property type="match status" value="1"/>
</dbReference>
<reference evidence="8" key="1">
    <citation type="journal article" date="2017" name="Nat. Ecol. Evol.">
        <title>Genome expansion and lineage-specific genetic innovations in the forest pathogenic fungi Armillaria.</title>
        <authorList>
            <person name="Sipos G."/>
            <person name="Prasanna A.N."/>
            <person name="Walter M.C."/>
            <person name="O'Connor E."/>
            <person name="Balint B."/>
            <person name="Krizsan K."/>
            <person name="Kiss B."/>
            <person name="Hess J."/>
            <person name="Varga T."/>
            <person name="Slot J."/>
            <person name="Riley R."/>
            <person name="Boka B."/>
            <person name="Rigling D."/>
            <person name="Barry K."/>
            <person name="Lee J."/>
            <person name="Mihaltcheva S."/>
            <person name="LaButti K."/>
            <person name="Lipzen A."/>
            <person name="Waldron R."/>
            <person name="Moloney N.M."/>
            <person name="Sperisen C."/>
            <person name="Kredics L."/>
            <person name="Vagvoelgyi C."/>
            <person name="Patrignani A."/>
            <person name="Fitzpatrick D."/>
            <person name="Nagy I."/>
            <person name="Doyle S."/>
            <person name="Anderson J.B."/>
            <person name="Grigoriev I.V."/>
            <person name="Gueldener U."/>
            <person name="Muensterkoetter M."/>
            <person name="Nagy L.G."/>
        </authorList>
    </citation>
    <scope>NUCLEOTIDE SEQUENCE [LARGE SCALE GENOMIC DNA]</scope>
    <source>
        <strain evidence="8">C18/9</strain>
    </source>
</reference>
<dbReference type="GO" id="GO:0003677">
    <property type="term" value="F:DNA binding"/>
    <property type="evidence" value="ECO:0007669"/>
    <property type="project" value="InterPro"/>
</dbReference>
<name>A0A284RY13_ARMOS</name>
<evidence type="ECO:0000256" key="4">
    <source>
        <dbReference type="SAM" id="Coils"/>
    </source>
</evidence>
<sequence>MPKEPEKKPRRKPGRVPTSCSECRRLKLRCDKNVPCEKCVSRGCGAICPDGSLTSGKGNRLILANTEQLHERIEHLCSRIRDLENALKTIQSTVSSEPHPLLRPDLLQLKSPQSTLPTQNGSAGPSTENGPTSTSANSQSTCLGFSMEPQQARSDDENFIDAFGTLTIGRHGESSFLGKTARSEFLLRALSKPQSMSTLVLPRISKRIIESNCADPLDESLGHEIFSLLPPLSEAVHLCEVYLEHGKYLYSTVDRTELFDEVLSCVYRAESFTSVSCHHTLYFLFSVFALAVLFDQERPAYSVEAQEYYYLARAAVGLSSINNHQTLRAVQGMIHLAEYETYSDWESLGTNSEWLTMGCAVKLGQSIGLHLHGSRWQLGEATSQRRSRVFWQLFACDTWMSFLFGRPPSMSAQYIDCALPKDTDEIINEEGQRETGFHSWLWQYTTLMHSVMGSAFGVKVPAYTVILDLDRKIRDFPVPLRFRPQCRNCGSELLRPVHYMQQWVVLMSKESVLLNLHRVYFAQALQDQPEDLAHHRYLPSVMATYRSAWRIMQSLKMLRTYAPLLSNRVNMAWSHALSAAIVMCILVTRAPNSKMTKPSLEELDLVAHLFEEAAPNCRAAANTLDTVQMLRNKAHEAVGQAPSPESCDLSPDELDRLGGKTHLISSIDSDTPTVAYTPPPTAHRQPSPPSSLPTTTNNVHPVIAEDMRNLNVGGFHLNLFDNPAEVLPTEMSFTGDSFGFFAQQSPSLGEFTGAPAMQPPTQHSAFGFAAAAPMLDATWQSFVEQLGF</sequence>
<evidence type="ECO:0000259" key="6">
    <source>
        <dbReference type="PROSITE" id="PS50048"/>
    </source>
</evidence>
<evidence type="ECO:0000256" key="1">
    <source>
        <dbReference type="ARBA" id="ARBA00004123"/>
    </source>
</evidence>
<dbReference type="SMART" id="SM00906">
    <property type="entry name" value="Fungal_trans"/>
    <property type="match status" value="1"/>
</dbReference>
<dbReference type="CDD" id="cd00067">
    <property type="entry name" value="GAL4"/>
    <property type="match status" value="1"/>
</dbReference>
<keyword evidence="4" id="KW-0175">Coiled coil</keyword>
<dbReference type="OrthoDB" id="424974at2759"/>
<feature type="coiled-coil region" evidence="4">
    <location>
        <begin position="66"/>
        <end position="93"/>
    </location>
</feature>
<keyword evidence="8" id="KW-1185">Reference proteome</keyword>
<dbReference type="OMA" id="CETCVKR"/>
<proteinExistence type="predicted"/>
<dbReference type="AlphaFoldDB" id="A0A284RY13"/>
<organism evidence="7 8">
    <name type="scientific">Armillaria ostoyae</name>
    <name type="common">Armillaria root rot fungus</name>
    <dbReference type="NCBI Taxonomy" id="47428"/>
    <lineage>
        <taxon>Eukaryota</taxon>
        <taxon>Fungi</taxon>
        <taxon>Dikarya</taxon>
        <taxon>Basidiomycota</taxon>
        <taxon>Agaricomycotina</taxon>
        <taxon>Agaricomycetes</taxon>
        <taxon>Agaricomycetidae</taxon>
        <taxon>Agaricales</taxon>
        <taxon>Marasmiineae</taxon>
        <taxon>Physalacriaceae</taxon>
        <taxon>Armillaria</taxon>
    </lineage>
</organism>
<evidence type="ECO:0000256" key="2">
    <source>
        <dbReference type="ARBA" id="ARBA00022723"/>
    </source>
</evidence>
<dbReference type="InterPro" id="IPR001138">
    <property type="entry name" value="Zn2Cys6_DnaBD"/>
</dbReference>
<evidence type="ECO:0000256" key="5">
    <source>
        <dbReference type="SAM" id="MobiDB-lite"/>
    </source>
</evidence>
<dbReference type="SUPFAM" id="SSF57701">
    <property type="entry name" value="Zn2/Cys6 DNA-binding domain"/>
    <property type="match status" value="1"/>
</dbReference>
<dbReference type="PANTHER" id="PTHR31001">
    <property type="entry name" value="UNCHARACTERIZED TRANSCRIPTIONAL REGULATORY PROTEIN"/>
    <property type="match status" value="1"/>
</dbReference>
<keyword evidence="2" id="KW-0479">Metal-binding</keyword>
<dbReference type="PANTHER" id="PTHR31001:SF56">
    <property type="entry name" value="ZN(2)-C6 FUNGAL-TYPE DOMAIN-CONTAINING PROTEIN"/>
    <property type="match status" value="1"/>
</dbReference>
<dbReference type="InterPro" id="IPR036864">
    <property type="entry name" value="Zn2-C6_fun-type_DNA-bd_sf"/>
</dbReference>
<feature type="region of interest" description="Disordered" evidence="5">
    <location>
        <begin position="669"/>
        <end position="694"/>
    </location>
</feature>
<dbReference type="InterPro" id="IPR007219">
    <property type="entry name" value="XnlR_reg_dom"/>
</dbReference>
<dbReference type="GO" id="GO:0006351">
    <property type="term" value="P:DNA-templated transcription"/>
    <property type="evidence" value="ECO:0007669"/>
    <property type="project" value="InterPro"/>
</dbReference>
<evidence type="ECO:0000313" key="8">
    <source>
        <dbReference type="Proteomes" id="UP000219338"/>
    </source>
</evidence>
<protein>
    <recommendedName>
        <fullName evidence="6">Zn(2)-C6 fungal-type domain-containing protein</fullName>
    </recommendedName>
</protein>
<dbReference type="CDD" id="cd12148">
    <property type="entry name" value="fungal_TF_MHR"/>
    <property type="match status" value="1"/>
</dbReference>